<dbReference type="AlphaFoldDB" id="A0AAW1S334"/>
<keyword evidence="2" id="KW-1185">Reference proteome</keyword>
<organism evidence="1 2">
    <name type="scientific">Apatococcus lobatus</name>
    <dbReference type="NCBI Taxonomy" id="904363"/>
    <lineage>
        <taxon>Eukaryota</taxon>
        <taxon>Viridiplantae</taxon>
        <taxon>Chlorophyta</taxon>
        <taxon>core chlorophytes</taxon>
        <taxon>Trebouxiophyceae</taxon>
        <taxon>Chlorellales</taxon>
        <taxon>Chlorellaceae</taxon>
        <taxon>Apatococcus</taxon>
    </lineage>
</organism>
<comment type="caution">
    <text evidence="1">The sequence shown here is derived from an EMBL/GenBank/DDBJ whole genome shotgun (WGS) entry which is preliminary data.</text>
</comment>
<name>A0AAW1S334_9CHLO</name>
<evidence type="ECO:0000313" key="1">
    <source>
        <dbReference type="EMBL" id="KAK9840247.1"/>
    </source>
</evidence>
<dbReference type="SMART" id="SM01236">
    <property type="entry name" value="Haem_oxygenase_2"/>
    <property type="match status" value="1"/>
</dbReference>
<reference evidence="1 2" key="1">
    <citation type="journal article" date="2024" name="Nat. Commun.">
        <title>Phylogenomics reveals the evolutionary origins of lichenization in chlorophyte algae.</title>
        <authorList>
            <person name="Puginier C."/>
            <person name="Libourel C."/>
            <person name="Otte J."/>
            <person name="Skaloud P."/>
            <person name="Haon M."/>
            <person name="Grisel S."/>
            <person name="Petersen M."/>
            <person name="Berrin J.G."/>
            <person name="Delaux P.M."/>
            <person name="Dal Grande F."/>
            <person name="Keller J."/>
        </authorList>
    </citation>
    <scope>NUCLEOTIDE SEQUENCE [LARGE SCALE GENOMIC DNA]</scope>
    <source>
        <strain evidence="1 2">SAG 2145</strain>
    </source>
</reference>
<dbReference type="InterPro" id="IPR016084">
    <property type="entry name" value="Haem_Oase-like_multi-hlx"/>
</dbReference>
<evidence type="ECO:0000313" key="2">
    <source>
        <dbReference type="Proteomes" id="UP001438707"/>
    </source>
</evidence>
<sequence>MHPARVFETHHSLGGLPLADHAVFRPATQSARARPAPITCAVSAATARVRDAVEDVVQPVELPRPLIDVDALEASSPYVSDALPSFDFDYDLRPAEKLFTDLMTTDDLDKKLRTDPSLQCTATKVQQVVRAALKRAFSASPGTEPDTSAHLFVQRALYKINRAAFFWYDNLANYKNERSIFFAEIREDIEEAWFAWEVQQHVPDIETLRRMNTEQVVAALQQGYEEDLDPPLGPLAQYIKEEVGNEGYKHMMAVGSVDGLVEASKMSRVTGGVGNETMCAIYRIGMEEYGTGRFSKKHSSFYGMNMKQLGLCVEPEFYFDICPWQTLSVINLEFIFSERRRNYLKFAGGLCYFEIAGPSIYQAYVAGAHRLNHDGTAADYWDLHVGEDLRHGKQMVDDVVIPLVSKYPNDAWELVMGYRMERSVAARAGENLLKDLKAVDRVTQQ</sequence>
<proteinExistence type="predicted"/>
<accession>A0AAW1S334</accession>
<gene>
    <name evidence="1" type="ORF">WJX74_006106</name>
</gene>
<protein>
    <recommendedName>
        <fullName evidence="3">Iron-containing redox enzyme family protein</fullName>
    </recommendedName>
</protein>
<dbReference type="Proteomes" id="UP001438707">
    <property type="component" value="Unassembled WGS sequence"/>
</dbReference>
<dbReference type="Pfam" id="PF14518">
    <property type="entry name" value="Haem_oxygenas_2"/>
    <property type="match status" value="1"/>
</dbReference>
<evidence type="ECO:0008006" key="3">
    <source>
        <dbReference type="Google" id="ProtNLM"/>
    </source>
</evidence>
<dbReference type="EMBL" id="JALJOS010000004">
    <property type="protein sequence ID" value="KAK9840247.1"/>
    <property type="molecule type" value="Genomic_DNA"/>
</dbReference>
<dbReference type="Gene3D" id="1.20.910.10">
    <property type="entry name" value="Heme oxygenase-like"/>
    <property type="match status" value="1"/>
</dbReference>